<name>A0A1F8EYI3_9BACT</name>
<evidence type="ECO:0000256" key="1">
    <source>
        <dbReference type="PROSITE-ProRule" id="PRU00285"/>
    </source>
</evidence>
<dbReference type="SUPFAM" id="SSF49764">
    <property type="entry name" value="HSP20-like chaperones"/>
    <property type="match status" value="1"/>
</dbReference>
<evidence type="ECO:0000313" key="4">
    <source>
        <dbReference type="EMBL" id="OGN05921.1"/>
    </source>
</evidence>
<dbReference type="Pfam" id="PF00011">
    <property type="entry name" value="HSP20"/>
    <property type="match status" value="1"/>
</dbReference>
<evidence type="ECO:0000259" key="3">
    <source>
        <dbReference type="PROSITE" id="PS01031"/>
    </source>
</evidence>
<dbReference type="AlphaFoldDB" id="A0A1F8EYI3"/>
<dbReference type="InterPro" id="IPR008978">
    <property type="entry name" value="HSP20-like_chaperone"/>
</dbReference>
<dbReference type="InterPro" id="IPR002068">
    <property type="entry name" value="A-crystallin/Hsp20_dom"/>
</dbReference>
<feature type="domain" description="SHSP" evidence="3">
    <location>
        <begin position="23"/>
        <end position="135"/>
    </location>
</feature>
<evidence type="ECO:0000313" key="5">
    <source>
        <dbReference type="Proteomes" id="UP000177419"/>
    </source>
</evidence>
<dbReference type="Proteomes" id="UP000177419">
    <property type="component" value="Unassembled WGS sequence"/>
</dbReference>
<dbReference type="STRING" id="1802669.A2746_02365"/>
<comment type="caution">
    <text evidence="4">The sequence shown here is derived from an EMBL/GenBank/DDBJ whole genome shotgun (WGS) entry which is preliminary data.</text>
</comment>
<accession>A0A1F8EYI3</accession>
<organism evidence="4 5">
    <name type="scientific">Candidatus Yanofskybacteria bacterium RIFCSPHIGHO2_01_FULL_44_22</name>
    <dbReference type="NCBI Taxonomy" id="1802669"/>
    <lineage>
        <taxon>Bacteria</taxon>
        <taxon>Candidatus Yanofskyibacteriota</taxon>
    </lineage>
</organism>
<dbReference type="InterPro" id="IPR031107">
    <property type="entry name" value="Small_HSP"/>
</dbReference>
<gene>
    <name evidence="4" type="ORF">A2746_02365</name>
</gene>
<protein>
    <recommendedName>
        <fullName evidence="3">SHSP domain-containing protein</fullName>
    </recommendedName>
</protein>
<dbReference type="CDD" id="cd06464">
    <property type="entry name" value="ACD_sHsps-like"/>
    <property type="match status" value="1"/>
</dbReference>
<reference evidence="4 5" key="1">
    <citation type="journal article" date="2016" name="Nat. Commun.">
        <title>Thousands of microbial genomes shed light on interconnected biogeochemical processes in an aquifer system.</title>
        <authorList>
            <person name="Anantharaman K."/>
            <person name="Brown C.T."/>
            <person name="Hug L.A."/>
            <person name="Sharon I."/>
            <person name="Castelle C.J."/>
            <person name="Probst A.J."/>
            <person name="Thomas B.C."/>
            <person name="Singh A."/>
            <person name="Wilkins M.J."/>
            <person name="Karaoz U."/>
            <person name="Brodie E.L."/>
            <person name="Williams K.H."/>
            <person name="Hubbard S.S."/>
            <person name="Banfield J.F."/>
        </authorList>
    </citation>
    <scope>NUCLEOTIDE SEQUENCE [LARGE SCALE GENOMIC DNA]</scope>
</reference>
<sequence length="135" mass="15172">MEDFLNEEGGLDVELAAAKPKPAQQNEGQLTIDVFQDNDDIIIQSTIAGVDPEKDLDISITKDMVTIRGTRSQEKRIKSSDYYYQELYWGSFSRSVILPADVDTENSKASYKNGVLTIRLPKLEKTQTKKIKITG</sequence>
<comment type="similarity">
    <text evidence="1 2">Belongs to the small heat shock protein (HSP20) family.</text>
</comment>
<dbReference type="EMBL" id="MGJJ01000002">
    <property type="protein sequence ID" value="OGN05921.1"/>
    <property type="molecule type" value="Genomic_DNA"/>
</dbReference>
<dbReference type="PANTHER" id="PTHR11527">
    <property type="entry name" value="HEAT-SHOCK PROTEIN 20 FAMILY MEMBER"/>
    <property type="match status" value="1"/>
</dbReference>
<dbReference type="PROSITE" id="PS01031">
    <property type="entry name" value="SHSP"/>
    <property type="match status" value="1"/>
</dbReference>
<evidence type="ECO:0000256" key="2">
    <source>
        <dbReference type="RuleBase" id="RU003616"/>
    </source>
</evidence>
<proteinExistence type="inferred from homology"/>
<dbReference type="Gene3D" id="2.60.40.790">
    <property type="match status" value="1"/>
</dbReference>